<gene>
    <name evidence="1" type="ORF">M3202_08440</name>
</gene>
<dbReference type="RefSeq" id="WP_251222900.1">
    <property type="nucleotide sequence ID" value="NZ_JAMBOL010000005.1"/>
</dbReference>
<evidence type="ECO:0000313" key="1">
    <source>
        <dbReference type="EMBL" id="MCM3714113.1"/>
    </source>
</evidence>
<name>A0A9X2IQ04_9BACI</name>
<organism evidence="1 2">
    <name type="scientific">Halalkalibacter oceani</name>
    <dbReference type="NCBI Taxonomy" id="1653776"/>
    <lineage>
        <taxon>Bacteria</taxon>
        <taxon>Bacillati</taxon>
        <taxon>Bacillota</taxon>
        <taxon>Bacilli</taxon>
        <taxon>Bacillales</taxon>
        <taxon>Bacillaceae</taxon>
        <taxon>Halalkalibacter</taxon>
    </lineage>
</organism>
<comment type="caution">
    <text evidence="1">The sequence shown here is derived from an EMBL/GenBank/DDBJ whole genome shotgun (WGS) entry which is preliminary data.</text>
</comment>
<reference evidence="1" key="1">
    <citation type="submission" date="2022-05" db="EMBL/GenBank/DDBJ databases">
        <title>Comparative Genomics of Spacecraft Associated Microbes.</title>
        <authorList>
            <person name="Tran M.T."/>
            <person name="Wright A."/>
            <person name="Seuylemezian A."/>
            <person name="Eisen J."/>
            <person name="Coil D."/>
        </authorList>
    </citation>
    <scope>NUCLEOTIDE SEQUENCE</scope>
    <source>
        <strain evidence="1">214.1.1</strain>
    </source>
</reference>
<proteinExistence type="predicted"/>
<protein>
    <submittedName>
        <fullName evidence="1">Gluconate 2-dehydrogenase subunit 3 family protein</fullName>
    </submittedName>
</protein>
<accession>A0A9X2IQ04</accession>
<sequence>MIIKLSTPFHEYVCETFQALTDALVPQTPPMQHGSYFIDSDMNVHEYVIHALNHEITIQQQFFLTPIPLAYPTALMLDSAAAQLIAAGQLQTPSKKSNARGAFSSLLREDRIRVLAALEELSVDVNSLPSPYTNNAGMVKYVTDALNRLSLFGYYSEWSAYGTTRLLPPDKRRLQFFPLSWQQVGYPGVSLGYRDFRGFLMKMPRNEENA</sequence>
<dbReference type="Proteomes" id="UP001139179">
    <property type="component" value="Unassembled WGS sequence"/>
</dbReference>
<evidence type="ECO:0000313" key="2">
    <source>
        <dbReference type="Proteomes" id="UP001139179"/>
    </source>
</evidence>
<keyword evidence="2" id="KW-1185">Reference proteome</keyword>
<dbReference type="AlphaFoldDB" id="A0A9X2IQ04"/>
<dbReference type="EMBL" id="JAMBOL010000005">
    <property type="protein sequence ID" value="MCM3714113.1"/>
    <property type="molecule type" value="Genomic_DNA"/>
</dbReference>